<evidence type="ECO:0000313" key="1">
    <source>
        <dbReference type="EMBL" id="KGJ02166.1"/>
    </source>
</evidence>
<comment type="caution">
    <text evidence="1">The sequence shown here is derived from an EMBL/GenBank/DDBJ whole genome shotgun (WGS) entry which is preliminary data.</text>
</comment>
<dbReference type="RefSeq" id="WP_036743860.1">
    <property type="nucleotide sequence ID" value="NZ_FOJO01000047.1"/>
</dbReference>
<dbReference type="EMBL" id="JRKN01000044">
    <property type="protein sequence ID" value="KGJ02166.1"/>
    <property type="molecule type" value="Genomic_DNA"/>
</dbReference>
<reference evidence="1 2" key="1">
    <citation type="submission" date="2014-09" db="EMBL/GenBank/DDBJ databases">
        <authorList>
            <person name="McGinnis J.M."/>
            <person name="Wolfgang W.J."/>
        </authorList>
    </citation>
    <scope>NUCLEOTIDE SEQUENCE [LARGE SCALE GENOMIC DNA]</scope>
    <source>
        <strain evidence="1 2">JCM 14014</strain>
    </source>
</reference>
<dbReference type="AlphaFoldDB" id="A0A099EVW6"/>
<evidence type="ECO:0000313" key="2">
    <source>
        <dbReference type="Proteomes" id="UP000029846"/>
    </source>
</evidence>
<organism evidence="1 2">
    <name type="scientific">Paracoccus halophilus</name>
    <dbReference type="NCBI Taxonomy" id="376733"/>
    <lineage>
        <taxon>Bacteria</taxon>
        <taxon>Pseudomonadati</taxon>
        <taxon>Pseudomonadota</taxon>
        <taxon>Alphaproteobacteria</taxon>
        <taxon>Rhodobacterales</taxon>
        <taxon>Paracoccaceae</taxon>
        <taxon>Paracoccus</taxon>
    </lineage>
</organism>
<accession>A0A099EVW6</accession>
<proteinExistence type="predicted"/>
<gene>
    <name evidence="1" type="ORF">IT41_18275</name>
</gene>
<protein>
    <submittedName>
        <fullName evidence="1">Uncharacterized protein</fullName>
    </submittedName>
</protein>
<sequence>MSRDRKAIGIDGLPMTQAPVWPLHDIHNPLDRLARLATRLTLCLPAWVEQGRHGDPLRARLTER</sequence>
<dbReference type="Proteomes" id="UP000029846">
    <property type="component" value="Unassembled WGS sequence"/>
</dbReference>
<keyword evidence="2" id="KW-1185">Reference proteome</keyword>
<reference evidence="1 2" key="2">
    <citation type="submission" date="2014-10" db="EMBL/GenBank/DDBJ databases">
        <title>Paracoccus sanguinis sp. nov., isolated from clinical specimens of New York State patients.</title>
        <authorList>
            <person name="Mingle L.A."/>
            <person name="Cole J.A."/>
            <person name="Lapierre P."/>
            <person name="Musser K.A."/>
        </authorList>
    </citation>
    <scope>NUCLEOTIDE SEQUENCE [LARGE SCALE GENOMIC DNA]</scope>
    <source>
        <strain evidence="1 2">JCM 14014</strain>
    </source>
</reference>
<name>A0A099EVW6_9RHOB</name>